<comment type="caution">
    <text evidence="2">The sequence shown here is derived from an EMBL/GenBank/DDBJ whole genome shotgun (WGS) entry which is preliminary data.</text>
</comment>
<keyword evidence="3" id="KW-1185">Reference proteome</keyword>
<dbReference type="OrthoDB" id="9812295at2"/>
<reference evidence="2 3" key="1">
    <citation type="submission" date="2019-06" db="EMBL/GenBank/DDBJ databases">
        <title>Whole genome sequence for Rhodospirillaceae sp. R148.</title>
        <authorList>
            <person name="Wang G."/>
        </authorList>
    </citation>
    <scope>NUCLEOTIDE SEQUENCE [LARGE SCALE GENOMIC DNA]</scope>
    <source>
        <strain evidence="2 3">R148</strain>
    </source>
</reference>
<dbReference type="GO" id="GO:0005829">
    <property type="term" value="C:cytosol"/>
    <property type="evidence" value="ECO:0007669"/>
    <property type="project" value="TreeGrafter"/>
</dbReference>
<proteinExistence type="predicted"/>
<dbReference type="Gene3D" id="3.40.50.360">
    <property type="match status" value="1"/>
</dbReference>
<dbReference type="GO" id="GO:0016491">
    <property type="term" value="F:oxidoreductase activity"/>
    <property type="evidence" value="ECO:0007669"/>
    <property type="project" value="InterPro"/>
</dbReference>
<dbReference type="InterPro" id="IPR029039">
    <property type="entry name" value="Flavoprotein-like_sf"/>
</dbReference>
<evidence type="ECO:0000313" key="3">
    <source>
        <dbReference type="Proteomes" id="UP000315252"/>
    </source>
</evidence>
<accession>A0A545TPB9</accession>
<dbReference type="Pfam" id="PF03358">
    <property type="entry name" value="FMN_red"/>
    <property type="match status" value="1"/>
</dbReference>
<protein>
    <submittedName>
        <fullName evidence="2">NAD(P)H-dependent oxidoreductase</fullName>
    </submittedName>
</protein>
<dbReference type="AlphaFoldDB" id="A0A545TPB9"/>
<dbReference type="PANTHER" id="PTHR30543">
    <property type="entry name" value="CHROMATE REDUCTASE"/>
    <property type="match status" value="1"/>
</dbReference>
<dbReference type="Proteomes" id="UP000315252">
    <property type="component" value="Unassembled WGS sequence"/>
</dbReference>
<feature type="domain" description="NADPH-dependent FMN reductase-like" evidence="1">
    <location>
        <begin position="3"/>
        <end position="131"/>
    </location>
</feature>
<dbReference type="EMBL" id="VHSH01000005">
    <property type="protein sequence ID" value="TQV79069.1"/>
    <property type="molecule type" value="Genomic_DNA"/>
</dbReference>
<dbReference type="GO" id="GO:0010181">
    <property type="term" value="F:FMN binding"/>
    <property type="evidence" value="ECO:0007669"/>
    <property type="project" value="TreeGrafter"/>
</dbReference>
<evidence type="ECO:0000313" key="2">
    <source>
        <dbReference type="EMBL" id="TQV79069.1"/>
    </source>
</evidence>
<dbReference type="PANTHER" id="PTHR30543:SF21">
    <property type="entry name" value="NAD(P)H-DEPENDENT FMN REDUCTASE LOT6"/>
    <property type="match status" value="1"/>
</dbReference>
<dbReference type="SUPFAM" id="SSF52218">
    <property type="entry name" value="Flavoproteins"/>
    <property type="match status" value="1"/>
</dbReference>
<sequence length="179" mass="19578">MKKILAFSGSSSSKSINQKLVHAAVAHLDPEAVTVIDIRDYPLPIHSVDIEAQGMPENAVRLRALFSEHDGFLISCPENNSSITAILKNLLDWMSRFEGKIFQQKPVLWMSAAPGKNGGKTNLKHLAELTPWWGGELAATFSLPHFHDSFDVDAGVLREVEHRAELAAAVKALEAAVSK</sequence>
<organism evidence="2 3">
    <name type="scientific">Denitrobaculum tricleocarpae</name>
    <dbReference type="NCBI Taxonomy" id="2591009"/>
    <lineage>
        <taxon>Bacteria</taxon>
        <taxon>Pseudomonadati</taxon>
        <taxon>Pseudomonadota</taxon>
        <taxon>Alphaproteobacteria</taxon>
        <taxon>Rhodospirillales</taxon>
        <taxon>Rhodospirillaceae</taxon>
        <taxon>Denitrobaculum</taxon>
    </lineage>
</organism>
<dbReference type="RefSeq" id="WP_142897293.1">
    <property type="nucleotide sequence ID" value="NZ_ML660056.1"/>
</dbReference>
<dbReference type="InterPro" id="IPR050712">
    <property type="entry name" value="NAD(P)H-dep_reductase"/>
</dbReference>
<evidence type="ECO:0000259" key="1">
    <source>
        <dbReference type="Pfam" id="PF03358"/>
    </source>
</evidence>
<gene>
    <name evidence="2" type="ORF">FKG95_15445</name>
</gene>
<name>A0A545TPB9_9PROT</name>
<dbReference type="InterPro" id="IPR005025">
    <property type="entry name" value="FMN_Rdtase-like_dom"/>
</dbReference>